<gene>
    <name evidence="2" type="ORF">A3A93_01220</name>
</gene>
<keyword evidence="1" id="KW-0472">Membrane</keyword>
<accession>A0A1F7IR26</accession>
<evidence type="ECO:0000313" key="3">
    <source>
        <dbReference type="Proteomes" id="UP000177141"/>
    </source>
</evidence>
<dbReference type="Proteomes" id="UP000177141">
    <property type="component" value="Unassembled WGS sequence"/>
</dbReference>
<dbReference type="Gene3D" id="3.30.70.60">
    <property type="match status" value="1"/>
</dbReference>
<keyword evidence="1" id="KW-1133">Transmembrane helix</keyword>
<evidence type="ECO:0008006" key="4">
    <source>
        <dbReference type="Google" id="ProtNLM"/>
    </source>
</evidence>
<keyword evidence="1" id="KW-0812">Transmembrane</keyword>
<dbReference type="GO" id="GO:0043683">
    <property type="term" value="P:type IV pilus assembly"/>
    <property type="evidence" value="ECO:0007669"/>
    <property type="project" value="InterPro"/>
</dbReference>
<name>A0A1F7IR26_9BACT</name>
<dbReference type="STRING" id="1802061.A3A93_01220"/>
<feature type="transmembrane region" description="Helical" evidence="1">
    <location>
        <begin position="20"/>
        <end position="40"/>
    </location>
</feature>
<dbReference type="AlphaFoldDB" id="A0A1F7IR26"/>
<dbReference type="InterPro" id="IPR014717">
    <property type="entry name" value="Transl_elong_EF1B/ribsomal_bS6"/>
</dbReference>
<organism evidence="2 3">
    <name type="scientific">Candidatus Roizmanbacteria bacterium RIFCSPLOWO2_01_FULL_38_12</name>
    <dbReference type="NCBI Taxonomy" id="1802061"/>
    <lineage>
        <taxon>Bacteria</taxon>
        <taxon>Candidatus Roizmaniibacteriota</taxon>
    </lineage>
</organism>
<reference evidence="2 3" key="1">
    <citation type="journal article" date="2016" name="Nat. Commun.">
        <title>Thousands of microbial genomes shed light on interconnected biogeochemical processes in an aquifer system.</title>
        <authorList>
            <person name="Anantharaman K."/>
            <person name="Brown C.T."/>
            <person name="Hug L.A."/>
            <person name="Sharon I."/>
            <person name="Castelle C.J."/>
            <person name="Probst A.J."/>
            <person name="Thomas B.C."/>
            <person name="Singh A."/>
            <person name="Wilkins M.J."/>
            <person name="Karaoz U."/>
            <person name="Brodie E.L."/>
            <person name="Williams K.H."/>
            <person name="Hubbard S.S."/>
            <person name="Banfield J.F."/>
        </authorList>
    </citation>
    <scope>NUCLEOTIDE SEQUENCE [LARGE SCALE GENOMIC DNA]</scope>
</reference>
<evidence type="ECO:0000256" key="1">
    <source>
        <dbReference type="SAM" id="Phobius"/>
    </source>
</evidence>
<dbReference type="Pfam" id="PF04350">
    <property type="entry name" value="PilO"/>
    <property type="match status" value="1"/>
</dbReference>
<dbReference type="InterPro" id="IPR007445">
    <property type="entry name" value="PilO"/>
</dbReference>
<sequence length="192" mass="22259">MDSKKILDQLKDQKIQNYSYNIFFFIIFAFFLVFAIRPNLMTAFNLQKELQDLKLKSQEFEVEIQKIVDYQTKVEQYRDQFYLLDEALPASPAVAKVFEDLRKSATDSAVILNSINVEEVKIKSEEKLEGLKGYNMTLNAQSDIFGLQNFLNALTDQRRIKTIENLEISKDSQDGATVEQFTITMLIKGLYL</sequence>
<dbReference type="GO" id="GO:0043107">
    <property type="term" value="P:type IV pilus-dependent motility"/>
    <property type="evidence" value="ECO:0007669"/>
    <property type="project" value="InterPro"/>
</dbReference>
<dbReference type="EMBL" id="MGAL01000048">
    <property type="protein sequence ID" value="OGK45819.1"/>
    <property type="molecule type" value="Genomic_DNA"/>
</dbReference>
<comment type="caution">
    <text evidence="2">The sequence shown here is derived from an EMBL/GenBank/DDBJ whole genome shotgun (WGS) entry which is preliminary data.</text>
</comment>
<evidence type="ECO:0000313" key="2">
    <source>
        <dbReference type="EMBL" id="OGK45819.1"/>
    </source>
</evidence>
<proteinExistence type="predicted"/>
<protein>
    <recommendedName>
        <fullName evidence="4">Pilus assembly protein PilO</fullName>
    </recommendedName>
</protein>